<evidence type="ECO:0000256" key="3">
    <source>
        <dbReference type="ARBA" id="ARBA00023163"/>
    </source>
</evidence>
<dbReference type="PANTHER" id="PTHR30055:SF151">
    <property type="entry name" value="TRANSCRIPTIONAL REGULATORY PROTEIN"/>
    <property type="match status" value="1"/>
</dbReference>
<keyword evidence="2 4" id="KW-0238">DNA-binding</keyword>
<dbReference type="PROSITE" id="PS50977">
    <property type="entry name" value="HTH_TETR_2"/>
    <property type="match status" value="1"/>
</dbReference>
<dbReference type="InterPro" id="IPR050109">
    <property type="entry name" value="HTH-type_TetR-like_transc_reg"/>
</dbReference>
<evidence type="ECO:0000256" key="1">
    <source>
        <dbReference type="ARBA" id="ARBA00023015"/>
    </source>
</evidence>
<comment type="caution">
    <text evidence="7">The sequence shown here is derived from an EMBL/GenBank/DDBJ whole genome shotgun (WGS) entry which is preliminary data.</text>
</comment>
<dbReference type="InterPro" id="IPR001647">
    <property type="entry name" value="HTH_TetR"/>
</dbReference>
<name>A0ABN3UT04_9ACTN</name>
<dbReference type="EMBL" id="BAAATZ010000034">
    <property type="protein sequence ID" value="GAA2737548.1"/>
    <property type="molecule type" value="Genomic_DNA"/>
</dbReference>
<evidence type="ECO:0000256" key="2">
    <source>
        <dbReference type="ARBA" id="ARBA00023125"/>
    </source>
</evidence>
<sequence length="226" mass="24393">MTRDTVPVWDRPERGARGPAPERSRGQITDAAIAVADEEGLQAVSMRRVAALLGTGSASLYRYVSGRDDLVDLMVDALTGRIERPAPTGDWAADLVRLARAVKALHLRHRWLLDLPPDPARLGPNALDHLEYALALLAPAPAGDRTKLEVIGVTTALAVQFAREEDTATRAPARHAAQAAYLARAATDGTRPRLAAALADQTPHPHDDRTTLFDHVLHRTITALIA</sequence>
<feature type="domain" description="HTH tetR-type" evidence="6">
    <location>
        <begin position="22"/>
        <end position="82"/>
    </location>
</feature>
<keyword evidence="8" id="KW-1185">Reference proteome</keyword>
<dbReference type="RefSeq" id="WP_344457123.1">
    <property type="nucleotide sequence ID" value="NZ_BAAATZ010000034.1"/>
</dbReference>
<dbReference type="Pfam" id="PF00440">
    <property type="entry name" value="TetR_N"/>
    <property type="match status" value="1"/>
</dbReference>
<evidence type="ECO:0000256" key="5">
    <source>
        <dbReference type="SAM" id="MobiDB-lite"/>
    </source>
</evidence>
<proteinExistence type="predicted"/>
<dbReference type="InterPro" id="IPR004111">
    <property type="entry name" value="Repressor_TetR_C"/>
</dbReference>
<dbReference type="Gene3D" id="1.10.357.10">
    <property type="entry name" value="Tetracycline Repressor, domain 2"/>
    <property type="match status" value="1"/>
</dbReference>
<evidence type="ECO:0000313" key="7">
    <source>
        <dbReference type="EMBL" id="GAA2737548.1"/>
    </source>
</evidence>
<accession>A0ABN3UT04</accession>
<dbReference type="Pfam" id="PF02909">
    <property type="entry name" value="TetR_C_1"/>
    <property type="match status" value="1"/>
</dbReference>
<dbReference type="SUPFAM" id="SSF48498">
    <property type="entry name" value="Tetracyclin repressor-like, C-terminal domain"/>
    <property type="match status" value="1"/>
</dbReference>
<evidence type="ECO:0000256" key="4">
    <source>
        <dbReference type="PROSITE-ProRule" id="PRU00335"/>
    </source>
</evidence>
<dbReference type="Gene3D" id="1.10.10.60">
    <property type="entry name" value="Homeodomain-like"/>
    <property type="match status" value="1"/>
</dbReference>
<keyword evidence="3" id="KW-0804">Transcription</keyword>
<protein>
    <submittedName>
        <fullName evidence="7">TetR/AcrR family transcriptional regulator C-terminal domain-containing protein</fullName>
    </submittedName>
</protein>
<keyword evidence="1" id="KW-0805">Transcription regulation</keyword>
<evidence type="ECO:0000313" key="8">
    <source>
        <dbReference type="Proteomes" id="UP001501842"/>
    </source>
</evidence>
<gene>
    <name evidence="7" type="ORF">GCM10010439_68110</name>
</gene>
<dbReference type="PANTHER" id="PTHR30055">
    <property type="entry name" value="HTH-TYPE TRANSCRIPTIONAL REGULATOR RUTR"/>
    <property type="match status" value="1"/>
</dbReference>
<reference evidence="7 8" key="1">
    <citation type="journal article" date="2019" name="Int. J. Syst. Evol. Microbiol.">
        <title>The Global Catalogue of Microorganisms (GCM) 10K type strain sequencing project: providing services to taxonomists for standard genome sequencing and annotation.</title>
        <authorList>
            <consortium name="The Broad Institute Genomics Platform"/>
            <consortium name="The Broad Institute Genome Sequencing Center for Infectious Disease"/>
            <person name="Wu L."/>
            <person name="Ma J."/>
        </authorList>
    </citation>
    <scope>NUCLEOTIDE SEQUENCE [LARGE SCALE GENOMIC DNA]</scope>
    <source>
        <strain evidence="7 8">JCM 8201</strain>
    </source>
</reference>
<organism evidence="7 8">
    <name type="scientific">Actinocorallia aurantiaca</name>
    <dbReference type="NCBI Taxonomy" id="46204"/>
    <lineage>
        <taxon>Bacteria</taxon>
        <taxon>Bacillati</taxon>
        <taxon>Actinomycetota</taxon>
        <taxon>Actinomycetes</taxon>
        <taxon>Streptosporangiales</taxon>
        <taxon>Thermomonosporaceae</taxon>
        <taxon>Actinocorallia</taxon>
    </lineage>
</organism>
<feature type="region of interest" description="Disordered" evidence="5">
    <location>
        <begin position="1"/>
        <end position="26"/>
    </location>
</feature>
<feature type="DNA-binding region" description="H-T-H motif" evidence="4">
    <location>
        <begin position="45"/>
        <end position="64"/>
    </location>
</feature>
<dbReference type="InterPro" id="IPR009057">
    <property type="entry name" value="Homeodomain-like_sf"/>
</dbReference>
<feature type="compositionally biased region" description="Basic and acidic residues" evidence="5">
    <location>
        <begin position="10"/>
        <end position="25"/>
    </location>
</feature>
<evidence type="ECO:0000259" key="6">
    <source>
        <dbReference type="PROSITE" id="PS50977"/>
    </source>
</evidence>
<dbReference type="SUPFAM" id="SSF46689">
    <property type="entry name" value="Homeodomain-like"/>
    <property type="match status" value="1"/>
</dbReference>
<dbReference type="Proteomes" id="UP001501842">
    <property type="component" value="Unassembled WGS sequence"/>
</dbReference>
<dbReference type="InterPro" id="IPR036271">
    <property type="entry name" value="Tet_transcr_reg_TetR-rel_C_sf"/>
</dbReference>